<evidence type="ECO:0000256" key="1">
    <source>
        <dbReference type="SAM" id="MobiDB-lite"/>
    </source>
</evidence>
<dbReference type="GO" id="GO:0005085">
    <property type="term" value="F:guanyl-nucleotide exchange factor activity"/>
    <property type="evidence" value="ECO:0007669"/>
    <property type="project" value="InterPro"/>
</dbReference>
<dbReference type="InterPro" id="IPR035999">
    <property type="entry name" value="Sec7_dom_sf"/>
</dbReference>
<dbReference type="OrthoDB" id="10258608at2759"/>
<protein>
    <recommendedName>
        <fullName evidence="2">SEC7 domain-containing protein</fullName>
    </recommendedName>
</protein>
<feature type="region of interest" description="Disordered" evidence="1">
    <location>
        <begin position="725"/>
        <end position="757"/>
    </location>
</feature>
<dbReference type="Proteomes" id="UP000011777">
    <property type="component" value="Unassembled WGS sequence"/>
</dbReference>
<evidence type="ECO:0000313" key="3">
    <source>
        <dbReference type="EMBL" id="EMG49878.1"/>
    </source>
</evidence>
<feature type="compositionally biased region" description="Polar residues" evidence="1">
    <location>
        <begin position="312"/>
        <end position="327"/>
    </location>
</feature>
<accession>M3JCH0</accession>
<dbReference type="SUPFAM" id="SSF48425">
    <property type="entry name" value="Sec7 domain"/>
    <property type="match status" value="1"/>
</dbReference>
<dbReference type="PROSITE" id="PS50190">
    <property type="entry name" value="SEC7"/>
    <property type="match status" value="1"/>
</dbReference>
<dbReference type="PANTHER" id="PTHR10663">
    <property type="entry name" value="GUANYL-NUCLEOTIDE EXCHANGE FACTOR"/>
    <property type="match status" value="1"/>
</dbReference>
<gene>
    <name evidence="3" type="ORF">G210_5275</name>
</gene>
<dbReference type="EMBL" id="AOGT01000460">
    <property type="protein sequence ID" value="EMG49878.1"/>
    <property type="molecule type" value="Genomic_DNA"/>
</dbReference>
<reference evidence="3 4" key="1">
    <citation type="submission" date="2013-02" db="EMBL/GenBank/DDBJ databases">
        <title>Genome sequence of Candida maltosa Xu316, a potential industrial strain for xylitol and ethanol production.</title>
        <authorList>
            <person name="Yu J."/>
            <person name="Wang Q."/>
            <person name="Geng X."/>
            <person name="Bao W."/>
            <person name="He P."/>
            <person name="Cai J."/>
        </authorList>
    </citation>
    <scope>NUCLEOTIDE SEQUENCE [LARGE SCALE GENOMIC DNA]</scope>
    <source>
        <strain evidence="4">Xu316</strain>
    </source>
</reference>
<dbReference type="GO" id="GO:0005794">
    <property type="term" value="C:Golgi apparatus"/>
    <property type="evidence" value="ECO:0007669"/>
    <property type="project" value="UniProtKB-ARBA"/>
</dbReference>
<dbReference type="OMA" id="CRDIRHH"/>
<dbReference type="Gene3D" id="1.10.220.20">
    <property type="match status" value="1"/>
</dbReference>
<sequence>MELSKPSTPLSLMGKVSKLHVQSRFEKPKNVSVDPITLAINECMTIASAMRKMHRWSQSGVAALLTSGDIFGGNDNRDGDDDDELTSGLGITSNNFSDRFASTHSNSASGGSSAHQRPVQGNPLLSSFLQLKSILIDAKNIYQVDSLTLLQPFLLVIKSSSTSGYITGLSLNSISKFLTYDIISFKSKNLQTSLIQIVSSLTHCRFEAADQNSDDAVLLKVLRLLEKIIASPLSGLLPNDVISEVVQTCLSLACNKKRSEVLRRAAEMSMDSITVEIFSNLQDIEPELEYNDDLQTNFSDTKLPEDKIGGTDFQSSEINTPRNSNSDTEPEPQPEEEQQQQQESTEAQEEKNNSPELDCASEEPYGIVCINEFLGILVSMISPSNQYQHMESTRVFALSLINTAIEVAGSEIPKHHSLLTLVADPISKHILQIITTTESPALLKASLQLFSTISIVLGTQLKPQFELSASLIFQSILPQHQSTTKTKDNNDNLNGSHMSMRNAFSKEVLIESLSLLWTRSPTFFTRLFIDYDCDFEKSDLSNNLLQFLCQLSLPESALITTDSVPPLCLEGMLSFISGVNERSKLHKPVTKDDLHDLITQRKNKTAFIRCAKLLNEKPKNGIKALAEEGFIKDETDLHEVAEFFFSKSGRLNKKVLGEFLAKPTNSELFGYFIDLFDFTDLRVDEALRVLLKTFRLPGESQQIERVVERFAEKYVECQNYSAGTIPSSPMKKTSSKKKVTSEDGEENKNDQEEEIEIEPVKPDKDSVFVLSYSIIMLNTDLHNPQVKKQMLLEDYRRNLRGVYNGKDFPEWYLAKIYSSIKDREIIMPEEHHGTDKWFDDAWHNMVSTQNFKLVDQVEFSPNEICQFDKELFSMISDSLIDTILQVFREASDDHIITRLMSSIDKIASICLKYDLTKPIDKLTKSLSELSTLTGQTPKKITPEDNNNSIRSEIPITQIKIEKKEEEIYVSDLAVSFGRDFKAQLSTVVLFRLIKKSNCKVTNSWDQIVQIILKLFENCLVNPNLFAEFQNKVKLDPIHKVKPLYIIKKIKPLNNSGILSNFASFLRGYSDEPPEPTDTEIESTLSTMDCVKSLNIPNIFVNISKGPIEDLKLFVNLLLDSFPTYDEKTKRYYETETIFLLEVSVCFCLLLRNDDEKLMERVFSKLDVTDFSKKGQLRILAYKLLILRYLPNETELIKTIKSIEGYNKDVLGKHGNQILQPLLSLIDDESWCCKKLLVDEEYWKSLRIFASFQTYAMDILKLVETMVHNPNGDDISASNYVLILGLLDEISSLGAIGSQFEQEQDHTTNKKVENEYFRDLVELSKTSINLTSELNVIISKQTTENKESMSYSLIQALAHQCFNPCREIREFAVLKLQNLCNGYHNDDHVTTFGMFEFGLFPLLVELTKPEVFQTDKLGFGKTQFEIFNLVSKIFLKNIDVLKPDEIEKIWFGLLENLKNLNMISKFNEAGVELVKNMIFVLSDIGFLRKEKNVIYDLSWEKIDELYPQLKQEFVNESSKEEQKEEVVEENETKEEN</sequence>
<dbReference type="Pfam" id="PF12783">
    <property type="entry name" value="Sec7-like_HUS"/>
    <property type="match status" value="1"/>
</dbReference>
<evidence type="ECO:0000259" key="2">
    <source>
        <dbReference type="PROSITE" id="PS50190"/>
    </source>
</evidence>
<dbReference type="SMART" id="SM00222">
    <property type="entry name" value="Sec7"/>
    <property type="match status" value="1"/>
</dbReference>
<feature type="region of interest" description="Disordered" evidence="1">
    <location>
        <begin position="1513"/>
        <end position="1535"/>
    </location>
</feature>
<dbReference type="Gene3D" id="1.10.1000.11">
    <property type="entry name" value="Arf Nucleotide-binding Site Opener,domain 2"/>
    <property type="match status" value="1"/>
</dbReference>
<dbReference type="STRING" id="1245528.M3JCH0"/>
<dbReference type="eggNOG" id="KOG0928">
    <property type="taxonomic scope" value="Eukaryota"/>
</dbReference>
<proteinExistence type="predicted"/>
<dbReference type="HOGENOM" id="CLU_001204_3_1_1"/>
<name>M3JCH0_CANMX</name>
<dbReference type="Pfam" id="PF01369">
    <property type="entry name" value="Sec7"/>
    <property type="match status" value="1"/>
</dbReference>
<feature type="region of interest" description="Disordered" evidence="1">
    <location>
        <begin position="296"/>
        <end position="359"/>
    </location>
</feature>
<feature type="domain" description="SEC7" evidence="2">
    <location>
        <begin position="596"/>
        <end position="823"/>
    </location>
</feature>
<dbReference type="InterPro" id="IPR023394">
    <property type="entry name" value="Sec7_C_sf"/>
</dbReference>
<dbReference type="Pfam" id="PF23325">
    <property type="entry name" value="TPR_28"/>
    <property type="match status" value="1"/>
</dbReference>
<keyword evidence="4" id="KW-1185">Reference proteome</keyword>
<organism evidence="3 4">
    <name type="scientific">Candida maltosa (strain Xu316)</name>
    <name type="common">Yeast</name>
    <dbReference type="NCBI Taxonomy" id="1245528"/>
    <lineage>
        <taxon>Eukaryota</taxon>
        <taxon>Fungi</taxon>
        <taxon>Dikarya</taxon>
        <taxon>Ascomycota</taxon>
        <taxon>Saccharomycotina</taxon>
        <taxon>Pichiomycetes</taxon>
        <taxon>Debaryomycetaceae</taxon>
        <taxon>Candida/Lodderomyces clade</taxon>
        <taxon>Candida</taxon>
    </lineage>
</organism>
<dbReference type="InterPro" id="IPR056604">
    <property type="entry name" value="GBF1-like_TPR"/>
</dbReference>
<dbReference type="InterPro" id="IPR032691">
    <property type="entry name" value="Mon2/Sec7/BIG1-like_HUS"/>
</dbReference>
<dbReference type="PANTHER" id="PTHR10663:SF388">
    <property type="entry name" value="GOLGI-SPECIFIC BREFELDIN A-RESISTANCE GUANINE NUCLEOTIDE EXCHANGE FACTOR 1"/>
    <property type="match status" value="1"/>
</dbReference>
<dbReference type="CDD" id="cd00171">
    <property type="entry name" value="Sec7"/>
    <property type="match status" value="1"/>
</dbReference>
<dbReference type="GO" id="GO:0016192">
    <property type="term" value="P:vesicle-mediated transport"/>
    <property type="evidence" value="ECO:0007669"/>
    <property type="project" value="UniProtKB-ARBA"/>
</dbReference>
<dbReference type="InterPro" id="IPR000904">
    <property type="entry name" value="Sec7_dom"/>
</dbReference>
<feature type="compositionally biased region" description="Acidic residues" evidence="1">
    <location>
        <begin position="328"/>
        <end position="338"/>
    </location>
</feature>
<feature type="compositionally biased region" description="Acidic residues" evidence="1">
    <location>
        <begin position="1525"/>
        <end position="1535"/>
    </location>
</feature>
<evidence type="ECO:0000313" key="4">
    <source>
        <dbReference type="Proteomes" id="UP000011777"/>
    </source>
</evidence>
<dbReference type="GO" id="GO:0032012">
    <property type="term" value="P:regulation of ARF protein signal transduction"/>
    <property type="evidence" value="ECO:0007669"/>
    <property type="project" value="InterPro"/>
</dbReference>
<comment type="caution">
    <text evidence="3">The sequence shown here is derived from an EMBL/GenBank/DDBJ whole genome shotgun (WGS) entry which is preliminary data.</text>
</comment>